<feature type="signal peptide" evidence="1">
    <location>
        <begin position="1"/>
        <end position="28"/>
    </location>
</feature>
<dbReference type="AlphaFoldDB" id="A0A3E0TZE7"/>
<keyword evidence="3" id="KW-1185">Reference proteome</keyword>
<dbReference type="EMBL" id="QUOT01000001">
    <property type="protein sequence ID" value="REL30036.1"/>
    <property type="molecule type" value="Genomic_DNA"/>
</dbReference>
<dbReference type="RefSeq" id="WP_116014154.1">
    <property type="nucleotide sequence ID" value="NZ_QUOT01000001.1"/>
</dbReference>
<gene>
    <name evidence="2" type="ORF">DXX94_04605</name>
</gene>
<dbReference type="Proteomes" id="UP000256899">
    <property type="component" value="Unassembled WGS sequence"/>
</dbReference>
<evidence type="ECO:0000256" key="1">
    <source>
        <dbReference type="SAM" id="SignalP"/>
    </source>
</evidence>
<evidence type="ECO:0000313" key="3">
    <source>
        <dbReference type="Proteomes" id="UP000256899"/>
    </source>
</evidence>
<protein>
    <submittedName>
        <fullName evidence="2">Uncharacterized protein</fullName>
    </submittedName>
</protein>
<name>A0A3E0TZE7_9GAMM</name>
<sequence>MKYLIQLARYIALVALVIATSVSSQTHANVPKQEITINSGKYFNYYHIQFDLIPNQYRINTRYGFNPGGQFEVFIPKELFPIPAPNCREHIIVRMPYSNNTHQKKALFERLSQSKETTRVTLELNPYLNIVTESPLALELTYCNVFFRHKHGDYYNKLN</sequence>
<feature type="chain" id="PRO_5017701203" evidence="1">
    <location>
        <begin position="29"/>
        <end position="159"/>
    </location>
</feature>
<evidence type="ECO:0000313" key="2">
    <source>
        <dbReference type="EMBL" id="REL30036.1"/>
    </source>
</evidence>
<organism evidence="2 3">
    <name type="scientific">Thalassotalea euphylliae</name>
    <dbReference type="NCBI Taxonomy" id="1655234"/>
    <lineage>
        <taxon>Bacteria</taxon>
        <taxon>Pseudomonadati</taxon>
        <taxon>Pseudomonadota</taxon>
        <taxon>Gammaproteobacteria</taxon>
        <taxon>Alteromonadales</taxon>
        <taxon>Colwelliaceae</taxon>
        <taxon>Thalassotalea</taxon>
    </lineage>
</organism>
<comment type="caution">
    <text evidence="2">The sequence shown here is derived from an EMBL/GenBank/DDBJ whole genome shotgun (WGS) entry which is preliminary data.</text>
</comment>
<keyword evidence="1" id="KW-0732">Signal</keyword>
<proteinExistence type="predicted"/>
<accession>A0A3E0TZE7</accession>
<reference evidence="3" key="1">
    <citation type="submission" date="2018-08" db="EMBL/GenBank/DDBJ databases">
        <title>Thalassotalea euphylliae genome.</title>
        <authorList>
            <person name="Summers S."/>
            <person name="Rice S.A."/>
            <person name="Freckelton M.L."/>
            <person name="Nedved B.T."/>
            <person name="Hadfield M.G."/>
        </authorList>
    </citation>
    <scope>NUCLEOTIDE SEQUENCE [LARGE SCALE GENOMIC DNA]</scope>
    <source>
        <strain evidence="3">H3</strain>
    </source>
</reference>